<dbReference type="GO" id="GO:0016538">
    <property type="term" value="F:cyclin-dependent protein serine/threonine kinase regulator activity"/>
    <property type="evidence" value="ECO:0007669"/>
    <property type="project" value="InterPro"/>
</dbReference>
<dbReference type="Pfam" id="PF21797">
    <property type="entry name" value="CycT2-like_C"/>
    <property type="match status" value="1"/>
</dbReference>
<feature type="compositionally biased region" description="Basic and acidic residues" evidence="13">
    <location>
        <begin position="425"/>
        <end position="440"/>
    </location>
</feature>
<dbReference type="EMBL" id="GEZM01016862">
    <property type="protein sequence ID" value="JAV91097.1"/>
    <property type="molecule type" value="Transcribed_RNA"/>
</dbReference>
<keyword evidence="4" id="KW-0597">Phosphoprotein</keyword>
<dbReference type="FunFam" id="1.10.472.10:FF:000004">
    <property type="entry name" value="Cyclin T2"/>
    <property type="match status" value="1"/>
</dbReference>
<feature type="region of interest" description="Disordered" evidence="13">
    <location>
        <begin position="1004"/>
        <end position="1036"/>
    </location>
</feature>
<dbReference type="FunFam" id="1.10.472.10:FF:000009">
    <property type="entry name" value="cyclin-T2 isoform X1"/>
    <property type="match status" value="1"/>
</dbReference>
<dbReference type="EMBL" id="GEZM01016855">
    <property type="protein sequence ID" value="JAV91111.1"/>
    <property type="molecule type" value="Transcribed_RNA"/>
</dbReference>
<dbReference type="Pfam" id="PF00134">
    <property type="entry name" value="Cyclin_N"/>
    <property type="match status" value="1"/>
</dbReference>
<dbReference type="EMBL" id="GEZM01016854">
    <property type="protein sequence ID" value="JAV91112.1"/>
    <property type="molecule type" value="Transcribed_RNA"/>
</dbReference>
<feature type="region of interest" description="Disordered" evidence="13">
    <location>
        <begin position="587"/>
        <end position="645"/>
    </location>
</feature>
<feature type="compositionally biased region" description="Low complexity" evidence="13">
    <location>
        <begin position="444"/>
        <end position="457"/>
    </location>
</feature>
<dbReference type="AlphaFoldDB" id="A0A1Y1N644"/>
<keyword evidence="10" id="KW-0539">Nucleus</keyword>
<dbReference type="GO" id="GO:0006357">
    <property type="term" value="P:regulation of transcription by RNA polymerase II"/>
    <property type="evidence" value="ECO:0007669"/>
    <property type="project" value="InterPro"/>
</dbReference>
<feature type="domain" description="Cyclin-like" evidence="14">
    <location>
        <begin position="39"/>
        <end position="138"/>
    </location>
</feature>
<keyword evidence="7" id="KW-0805">Transcription regulation</keyword>
<organism evidence="15">
    <name type="scientific">Photinus pyralis</name>
    <name type="common">Common eastern firefly</name>
    <name type="synonym">Lampyris pyralis</name>
    <dbReference type="NCBI Taxonomy" id="7054"/>
    <lineage>
        <taxon>Eukaryota</taxon>
        <taxon>Metazoa</taxon>
        <taxon>Ecdysozoa</taxon>
        <taxon>Arthropoda</taxon>
        <taxon>Hexapoda</taxon>
        <taxon>Insecta</taxon>
        <taxon>Pterygota</taxon>
        <taxon>Neoptera</taxon>
        <taxon>Endopterygota</taxon>
        <taxon>Coleoptera</taxon>
        <taxon>Polyphaga</taxon>
        <taxon>Elateriformia</taxon>
        <taxon>Elateroidea</taxon>
        <taxon>Lampyridae</taxon>
        <taxon>Lampyrinae</taxon>
        <taxon>Photinus</taxon>
    </lineage>
</organism>
<dbReference type="GO" id="GO:0051301">
    <property type="term" value="P:cell division"/>
    <property type="evidence" value="ECO:0007669"/>
    <property type="project" value="UniProtKB-KW"/>
</dbReference>
<dbReference type="Gene3D" id="1.10.472.10">
    <property type="entry name" value="Cyclin-like"/>
    <property type="match status" value="2"/>
</dbReference>
<evidence type="ECO:0000256" key="9">
    <source>
        <dbReference type="ARBA" id="ARBA00023163"/>
    </source>
</evidence>
<protein>
    <recommendedName>
        <fullName evidence="14">Cyclin-like domain-containing protein</fullName>
    </recommendedName>
</protein>
<dbReference type="EMBL" id="GEZM01016852">
    <property type="protein sequence ID" value="JAV91117.1"/>
    <property type="molecule type" value="Transcribed_RNA"/>
</dbReference>
<evidence type="ECO:0000256" key="11">
    <source>
        <dbReference type="ARBA" id="ARBA00023306"/>
    </source>
</evidence>
<evidence type="ECO:0000256" key="2">
    <source>
        <dbReference type="ARBA" id="ARBA00008638"/>
    </source>
</evidence>
<name>A0A1Y1N644_PHOPY</name>
<feature type="compositionally biased region" description="Pro residues" evidence="13">
    <location>
        <begin position="1016"/>
        <end position="1036"/>
    </location>
</feature>
<dbReference type="InterPro" id="IPR043198">
    <property type="entry name" value="Cyclin/Ssn8"/>
</dbReference>
<feature type="compositionally biased region" description="Basic and acidic residues" evidence="13">
    <location>
        <begin position="323"/>
        <end position="341"/>
    </location>
</feature>
<feature type="compositionally biased region" description="Polar residues" evidence="13">
    <location>
        <begin position="886"/>
        <end position="899"/>
    </location>
</feature>
<dbReference type="KEGG" id="ppyr:116160030"/>
<dbReference type="EMBL" id="GEZM01016859">
    <property type="protein sequence ID" value="JAV91103.1"/>
    <property type="molecule type" value="Transcribed_RNA"/>
</dbReference>
<evidence type="ECO:0000256" key="7">
    <source>
        <dbReference type="ARBA" id="ARBA00023015"/>
    </source>
</evidence>
<feature type="compositionally biased region" description="Polar residues" evidence="13">
    <location>
        <begin position="385"/>
        <end position="394"/>
    </location>
</feature>
<dbReference type="GeneID" id="116160030"/>
<dbReference type="CDD" id="cd20539">
    <property type="entry name" value="CYCLIN_CCNT_rpt2"/>
    <property type="match status" value="1"/>
</dbReference>
<dbReference type="EMBL" id="GEZM01016853">
    <property type="protein sequence ID" value="JAV91114.1"/>
    <property type="molecule type" value="Transcribed_RNA"/>
</dbReference>
<feature type="region of interest" description="Disordered" evidence="13">
    <location>
        <begin position="726"/>
        <end position="834"/>
    </location>
</feature>
<feature type="compositionally biased region" description="Basic and acidic residues" evidence="13">
    <location>
        <begin position="478"/>
        <end position="489"/>
    </location>
</feature>
<comment type="subcellular location">
    <subcellularLocation>
        <location evidence="1">Nucleus</location>
    </subcellularLocation>
</comment>
<accession>A0A1Y1N644</accession>
<keyword evidence="9" id="KW-0804">Transcription</keyword>
<dbReference type="SUPFAM" id="SSF47954">
    <property type="entry name" value="Cyclin-like"/>
    <property type="match status" value="2"/>
</dbReference>
<dbReference type="InterPro" id="IPR013763">
    <property type="entry name" value="Cyclin-like_dom"/>
</dbReference>
<keyword evidence="3" id="KW-1017">Isopeptide bond</keyword>
<feature type="compositionally biased region" description="Polar residues" evidence="13">
    <location>
        <begin position="412"/>
        <end position="424"/>
    </location>
</feature>
<dbReference type="EMBL" id="GEZM01016856">
    <property type="protein sequence ID" value="JAV91109.1"/>
    <property type="molecule type" value="Transcribed_RNA"/>
</dbReference>
<keyword evidence="5" id="KW-0132">Cell division</keyword>
<feature type="compositionally biased region" description="Basic residues" evidence="13">
    <location>
        <begin position="755"/>
        <end position="770"/>
    </location>
</feature>
<evidence type="ECO:0000256" key="10">
    <source>
        <dbReference type="ARBA" id="ARBA00023242"/>
    </source>
</evidence>
<sequence>MANSNNHWYFTKDQLENTPSKECGVEPSKELSYRQQAANFIQDMGQKLKVSQLCINTAIVYMHRFYVFHSFTRFPWNSIAAAALFLAAKVEEQPRKLEHVIRVVTPPKNPHDTSIDTTSERYITQAQDLVFNENILLQTLGFDVAIDHPHTHVVRCCHLVRASKDLAQTSYFMASNSLHLTTMCLQYKPTVVACFCIHFVCKWSNWEIPLSNEKKEWFSYVDETVTSELLEQLTKEFLFIYDRCSSRLKEKIMAIGDGLALAHNSGHSSSPFEPDKKFLSFHSMDQKDGHGHRPHHGDIKTLTMEDFKQRPLRYPHDAGSSSQHRDREREYREKKDRERLGHHSKPPPPPAAQSSKQGLFQHGHHSSSHAPGVDPKLSKHGRPQSVGSHPTNPRSEPRDILREATRDIGLPTVSNKETNNLQVRTNDKREYVQQRPEHNKLSINTADVNNPNSNSNSDNKHSDSSRSRPPMDSKQPIRRREDPKPQIKLESDIKKHLSAAIYEKNPFLNKSLNATSQPSQKVKSPFNADTSKSVPNPSTSQSASLTKTETKVLPLNGGSNVNVHNLPLIENDVVKVKPEFDDSISAVKKPSLFSPEKSPPTPKKCKTKTPPSSGKKSEESPELPEGNGKRNRTSSTNSEPELRPVIKKIDQVQGFENIMRDSSIGLKLHQVPDIITPIPEGKQEKMTIQGSIAKELKPPDLIPPFSSNASMMNGIETNPSLISSLLKETPPVPHLPSVIAANAALPEPSKEKEHHKEHKKNKKEKHKHKDKDKDRNRDEKEKKKKHKDKDKEKSKHKHEKHQTESESSSTQPIRITIPKDKIQPPESSAPNFNVKIKIPKDKIKTETISEPVAPAVRGSIKIKISKDVINSFSNNDTNSRKRGRESPTNGAPPNKVSKSNHNRPIDTKSAKNSYNKVSNSNVSEPAIHNVQQQMYNGINHMAHPSYTNQNYFYNYPPPSMQMPMMPPHSMTVHPPPPPPPPFMFQQYYAPPGYMYQSADLYAPPAVGGAGTNDALPPLPQDPPPPPNKPPPPPPDF</sequence>
<keyword evidence="8 12" id="KW-0195">Cyclin</keyword>
<feature type="compositionally biased region" description="Basic and acidic residues" evidence="13">
    <location>
        <begin position="395"/>
        <end position="406"/>
    </location>
</feature>
<evidence type="ECO:0000256" key="8">
    <source>
        <dbReference type="ARBA" id="ARBA00023127"/>
    </source>
</evidence>
<dbReference type="OrthoDB" id="25002at2759"/>
<dbReference type="InterPro" id="IPR036915">
    <property type="entry name" value="Cyclin-like_sf"/>
</dbReference>
<evidence type="ECO:0000256" key="13">
    <source>
        <dbReference type="SAM" id="MobiDB-lite"/>
    </source>
</evidence>
<dbReference type="SMART" id="SM00385">
    <property type="entry name" value="CYCLIN"/>
    <property type="match status" value="1"/>
</dbReference>
<reference evidence="15" key="1">
    <citation type="journal article" date="2016" name="Sci. Rep.">
        <title>Molecular characterization of firefly nuptial gifts: a multi-omics approach sheds light on postcopulatory sexual selection.</title>
        <authorList>
            <person name="Al-Wathiqui N."/>
            <person name="Fallon T.R."/>
            <person name="South A."/>
            <person name="Weng J.K."/>
            <person name="Lewis S.M."/>
        </authorList>
    </citation>
    <scope>NUCLEOTIDE SEQUENCE</scope>
</reference>
<dbReference type="InterPro" id="IPR006671">
    <property type="entry name" value="Cyclin_N"/>
</dbReference>
<dbReference type="GO" id="GO:0005634">
    <property type="term" value="C:nucleus"/>
    <property type="evidence" value="ECO:0007669"/>
    <property type="project" value="UniProtKB-SubCell"/>
</dbReference>
<evidence type="ECO:0000259" key="14">
    <source>
        <dbReference type="SMART" id="SM00385"/>
    </source>
</evidence>
<dbReference type="PANTHER" id="PTHR10026">
    <property type="entry name" value="CYCLIN"/>
    <property type="match status" value="1"/>
</dbReference>
<feature type="compositionally biased region" description="Low complexity" evidence="13">
    <location>
        <begin position="910"/>
        <end position="922"/>
    </location>
</feature>
<keyword evidence="11" id="KW-0131">Cell cycle</keyword>
<comment type="similarity">
    <text evidence="2">Belongs to the cyclin family. Cyclin C subfamily.</text>
</comment>
<evidence type="ECO:0000256" key="4">
    <source>
        <dbReference type="ARBA" id="ARBA00022553"/>
    </source>
</evidence>
<dbReference type="CDD" id="cd20538">
    <property type="entry name" value="CYCLIN_CCNT_rpt1"/>
    <property type="match status" value="1"/>
</dbReference>
<feature type="region of interest" description="Disordered" evidence="13">
    <location>
        <begin position="312"/>
        <end position="489"/>
    </location>
</feature>
<evidence type="ECO:0000256" key="12">
    <source>
        <dbReference type="RuleBase" id="RU000383"/>
    </source>
</evidence>
<feature type="compositionally biased region" description="Basic and acidic residues" evidence="13">
    <location>
        <begin position="458"/>
        <end position="471"/>
    </location>
</feature>
<evidence type="ECO:0000313" key="15">
    <source>
        <dbReference type="EMBL" id="JAV91097.1"/>
    </source>
</evidence>
<dbReference type="RefSeq" id="XP_031329006.1">
    <property type="nucleotide sequence ID" value="XM_031473146.1"/>
</dbReference>
<feature type="compositionally biased region" description="Basic and acidic residues" evidence="13">
    <location>
        <begin position="771"/>
        <end position="781"/>
    </location>
</feature>
<evidence type="ECO:0000256" key="5">
    <source>
        <dbReference type="ARBA" id="ARBA00022618"/>
    </source>
</evidence>
<evidence type="ECO:0000256" key="6">
    <source>
        <dbReference type="ARBA" id="ARBA00022843"/>
    </source>
</evidence>
<dbReference type="EMBL" id="GEZM01016858">
    <property type="protein sequence ID" value="JAV91105.1"/>
    <property type="molecule type" value="Transcribed_RNA"/>
</dbReference>
<feature type="region of interest" description="Disordered" evidence="13">
    <location>
        <begin position="512"/>
        <end position="547"/>
    </location>
</feature>
<dbReference type="EMBL" id="GEZM01016861">
    <property type="protein sequence ID" value="JAV91098.1"/>
    <property type="molecule type" value="Transcribed_RNA"/>
</dbReference>
<keyword evidence="6" id="KW-0832">Ubl conjugation</keyword>
<feature type="compositionally biased region" description="Basic residues" evidence="13">
    <location>
        <begin position="782"/>
        <end position="800"/>
    </location>
</feature>
<evidence type="ECO:0000256" key="1">
    <source>
        <dbReference type="ARBA" id="ARBA00004123"/>
    </source>
</evidence>
<proteinExistence type="inferred from homology"/>
<feature type="region of interest" description="Disordered" evidence="13">
    <location>
        <begin position="871"/>
        <end position="922"/>
    </location>
</feature>
<evidence type="ECO:0000256" key="3">
    <source>
        <dbReference type="ARBA" id="ARBA00022499"/>
    </source>
</evidence>